<feature type="chain" id="PRO_5042989883" evidence="5">
    <location>
        <begin position="17"/>
        <end position="84"/>
    </location>
</feature>
<keyword evidence="3" id="KW-0560">Oxidoreductase</keyword>
<keyword evidence="7" id="KW-0223">Dioxygenase</keyword>
<dbReference type="PANTHER" id="PTHR10209">
    <property type="entry name" value="OXIDOREDUCTASE, 2OG-FE II OXYGENASE FAMILY PROTEIN"/>
    <property type="match status" value="1"/>
</dbReference>
<keyword evidence="8" id="KW-1185">Reference proteome</keyword>
<keyword evidence="5" id="KW-0732">Signal</keyword>
<evidence type="ECO:0000313" key="7">
    <source>
        <dbReference type="EMBL" id="KAK6940699.1"/>
    </source>
</evidence>
<gene>
    <name evidence="7" type="ORF">RJ641_030230</name>
</gene>
<evidence type="ECO:0000256" key="3">
    <source>
        <dbReference type="ARBA" id="ARBA00023002"/>
    </source>
</evidence>
<comment type="caution">
    <text evidence="7">The sequence shown here is derived from an EMBL/GenBank/DDBJ whole genome shotgun (WGS) entry which is preliminary data.</text>
</comment>
<dbReference type="Pfam" id="PF03171">
    <property type="entry name" value="2OG-FeII_Oxy"/>
    <property type="match status" value="1"/>
</dbReference>
<feature type="non-terminal residue" evidence="7">
    <location>
        <position position="84"/>
    </location>
</feature>
<evidence type="ECO:0000256" key="4">
    <source>
        <dbReference type="ARBA" id="ARBA00023004"/>
    </source>
</evidence>
<comment type="similarity">
    <text evidence="1">Belongs to the iron/ascorbate-dependent oxidoreductase family.</text>
</comment>
<proteinExistence type="inferred from homology"/>
<dbReference type="InterPro" id="IPR044861">
    <property type="entry name" value="IPNS-like_FE2OG_OXY"/>
</dbReference>
<feature type="signal peptide" evidence="5">
    <location>
        <begin position="1"/>
        <end position="16"/>
    </location>
</feature>
<dbReference type="SUPFAM" id="SSF51197">
    <property type="entry name" value="Clavaminate synthase-like"/>
    <property type="match status" value="1"/>
</dbReference>
<dbReference type="Proteomes" id="UP001370490">
    <property type="component" value="Unassembled WGS sequence"/>
</dbReference>
<keyword evidence="2" id="KW-0479">Metal-binding</keyword>
<name>A0AAN8VZR9_9MAGN</name>
<protein>
    <submittedName>
        <fullName evidence="7">Isopenicillin N synthase-like, Fe(2+) 2OG dioxygenase domain</fullName>
    </submittedName>
</protein>
<feature type="domain" description="Isopenicillin N synthase-like Fe(2+) 2OG dioxygenase" evidence="6">
    <location>
        <begin position="23"/>
        <end position="83"/>
    </location>
</feature>
<evidence type="ECO:0000256" key="5">
    <source>
        <dbReference type="SAM" id="SignalP"/>
    </source>
</evidence>
<dbReference type="Gene3D" id="2.60.120.330">
    <property type="entry name" value="B-lactam Antibiotic, Isopenicillin N Synthase, Chain"/>
    <property type="match status" value="1"/>
</dbReference>
<dbReference type="AlphaFoldDB" id="A0AAN8VZR9"/>
<accession>A0AAN8VZR9</accession>
<keyword evidence="4" id="KW-0408">Iron</keyword>
<evidence type="ECO:0000256" key="1">
    <source>
        <dbReference type="ARBA" id="ARBA00008056"/>
    </source>
</evidence>
<dbReference type="GO" id="GO:0046872">
    <property type="term" value="F:metal ion binding"/>
    <property type="evidence" value="ECO:0007669"/>
    <property type="project" value="UniProtKB-KW"/>
</dbReference>
<reference evidence="7 8" key="1">
    <citation type="submission" date="2023-12" db="EMBL/GenBank/DDBJ databases">
        <title>A high-quality genome assembly for Dillenia turbinata (Dilleniales).</title>
        <authorList>
            <person name="Chanderbali A."/>
        </authorList>
    </citation>
    <scope>NUCLEOTIDE SEQUENCE [LARGE SCALE GENOMIC DNA]</scope>
    <source>
        <strain evidence="7">LSX21</strain>
        <tissue evidence="7">Leaf</tissue>
    </source>
</reference>
<dbReference type="GO" id="GO:0051213">
    <property type="term" value="F:dioxygenase activity"/>
    <property type="evidence" value="ECO:0007669"/>
    <property type="project" value="UniProtKB-KW"/>
</dbReference>
<sequence length="84" mass="9493">MLFMVFAVITLQAFNALKLEDFYYPICPDPSLNSLGMGKHTDPHFLTILLQDNVGGLQVLHQDHWVDVFPLEGALMVNMGDFIQ</sequence>
<evidence type="ECO:0000313" key="8">
    <source>
        <dbReference type="Proteomes" id="UP001370490"/>
    </source>
</evidence>
<dbReference type="PANTHER" id="PTHR10209:SF714">
    <property type="entry name" value="1-AMINOCYCLOPROPANE-1-CARBOXYLATE OXIDASE HOMOLOG 11-RELATED"/>
    <property type="match status" value="1"/>
</dbReference>
<evidence type="ECO:0000256" key="2">
    <source>
        <dbReference type="ARBA" id="ARBA00022723"/>
    </source>
</evidence>
<evidence type="ECO:0000259" key="6">
    <source>
        <dbReference type="Pfam" id="PF03171"/>
    </source>
</evidence>
<dbReference type="EMBL" id="JBAMMX010000005">
    <property type="protein sequence ID" value="KAK6940699.1"/>
    <property type="molecule type" value="Genomic_DNA"/>
</dbReference>
<organism evidence="7 8">
    <name type="scientific">Dillenia turbinata</name>
    <dbReference type="NCBI Taxonomy" id="194707"/>
    <lineage>
        <taxon>Eukaryota</taxon>
        <taxon>Viridiplantae</taxon>
        <taxon>Streptophyta</taxon>
        <taxon>Embryophyta</taxon>
        <taxon>Tracheophyta</taxon>
        <taxon>Spermatophyta</taxon>
        <taxon>Magnoliopsida</taxon>
        <taxon>eudicotyledons</taxon>
        <taxon>Gunneridae</taxon>
        <taxon>Pentapetalae</taxon>
        <taxon>Dilleniales</taxon>
        <taxon>Dilleniaceae</taxon>
        <taxon>Dillenia</taxon>
    </lineage>
</organism>
<dbReference type="InterPro" id="IPR027443">
    <property type="entry name" value="IPNS-like_sf"/>
</dbReference>